<proteinExistence type="predicted"/>
<dbReference type="EMBL" id="BAABGZ010000069">
    <property type="protein sequence ID" value="GAA4363772.1"/>
    <property type="molecule type" value="Genomic_DNA"/>
</dbReference>
<keyword evidence="4" id="KW-1185">Reference proteome</keyword>
<sequence>MKKVLTLLLAAALPLAAAQANNLEVVYNGFSPAGSTAYNIAVNVSWENSWRDSENWDAAWLFVKYRIPGSGVWHTATLATSDAAHTVPGGAVLNAALDGKGVFVYRAALGSGSFSAQNLQLRWNAAADGVPSVFQSIQVKVFAVEMVRIPEGGFNINSGALASTSNEFLAAGSSLTRITSEAPLAAGAIRWVNETGSGGSGNELTIGGTSYSGSTALGANYPKGFAATYCMKYEISQGQYTDFLNSLTRAQQIRRVPTNISGDSPAGGNIYVMANTSSAATAFRNTITSPASGMGTSQPITFGCARPDRAANFLIWADGSAYLDWAGLRPMTELEYEKTCRGPQTVVPGEFAWGSTTIGRAANISGTEDGTETTDATANIAYNVSGATPYVSFVGGDGGDGPLRNGIFARANTTREQAGASYYGVMELSGNCWERCITVAETDAGFATNAGQFNLNNNGDGELDASGDHNVPTWPLAADARGSNYRGGNWSRHREWAMVADRTYGGFGDPSRTSHRGMRGVRSASTVNPANPLVSLPAFISPTRYQGGSFDGHAVASGFITNISGTRPACATCAGVTATLLPNPVSETATLRLSGRPALTDATLTITDALGRVVRKQQHLRGLELQISRNGLAPGIYQYQVSEHGEWVVYPGKLAVE</sequence>
<dbReference type="Gene3D" id="3.90.1580.10">
    <property type="entry name" value="paralog of FGE (formylglycine-generating enzyme)"/>
    <property type="match status" value="1"/>
</dbReference>
<name>A0ABP8INH7_9BACT</name>
<dbReference type="InterPro" id="IPR026444">
    <property type="entry name" value="Secre_tail"/>
</dbReference>
<comment type="caution">
    <text evidence="3">The sequence shown here is derived from an EMBL/GenBank/DDBJ whole genome shotgun (WGS) entry which is preliminary data.</text>
</comment>
<reference evidence="4" key="1">
    <citation type="journal article" date="2019" name="Int. J. Syst. Evol. Microbiol.">
        <title>The Global Catalogue of Microorganisms (GCM) 10K type strain sequencing project: providing services to taxonomists for standard genome sequencing and annotation.</title>
        <authorList>
            <consortium name="The Broad Institute Genomics Platform"/>
            <consortium name="The Broad Institute Genome Sequencing Center for Infectious Disease"/>
            <person name="Wu L."/>
            <person name="Ma J."/>
        </authorList>
    </citation>
    <scope>NUCLEOTIDE SEQUENCE [LARGE SCALE GENOMIC DNA]</scope>
    <source>
        <strain evidence="4">JCM 17923</strain>
    </source>
</reference>
<feature type="domain" description="Secretion system C-terminal sorting" evidence="2">
    <location>
        <begin position="582"/>
        <end position="645"/>
    </location>
</feature>
<feature type="chain" id="PRO_5046375768" description="Secretion system C-terminal sorting domain-containing protein" evidence="1">
    <location>
        <begin position="21"/>
        <end position="657"/>
    </location>
</feature>
<accession>A0ABP8INH7</accession>
<evidence type="ECO:0000313" key="3">
    <source>
        <dbReference type="EMBL" id="GAA4363772.1"/>
    </source>
</evidence>
<evidence type="ECO:0000313" key="4">
    <source>
        <dbReference type="Proteomes" id="UP001501153"/>
    </source>
</evidence>
<keyword evidence="1" id="KW-0732">Signal</keyword>
<dbReference type="Pfam" id="PF18962">
    <property type="entry name" value="Por_Secre_tail"/>
    <property type="match status" value="1"/>
</dbReference>
<dbReference type="InterPro" id="IPR042095">
    <property type="entry name" value="SUMF_sf"/>
</dbReference>
<dbReference type="InterPro" id="IPR016187">
    <property type="entry name" value="CTDL_fold"/>
</dbReference>
<gene>
    <name evidence="3" type="ORF">GCM10023185_32770</name>
</gene>
<dbReference type="Proteomes" id="UP001501153">
    <property type="component" value="Unassembled WGS sequence"/>
</dbReference>
<feature type="signal peptide" evidence="1">
    <location>
        <begin position="1"/>
        <end position="20"/>
    </location>
</feature>
<evidence type="ECO:0000256" key="1">
    <source>
        <dbReference type="SAM" id="SignalP"/>
    </source>
</evidence>
<protein>
    <recommendedName>
        <fullName evidence="2">Secretion system C-terminal sorting domain-containing protein</fullName>
    </recommendedName>
</protein>
<dbReference type="SUPFAM" id="SSF56436">
    <property type="entry name" value="C-type lectin-like"/>
    <property type="match status" value="1"/>
</dbReference>
<organism evidence="3 4">
    <name type="scientific">Hymenobacter saemangeumensis</name>
    <dbReference type="NCBI Taxonomy" id="1084522"/>
    <lineage>
        <taxon>Bacteria</taxon>
        <taxon>Pseudomonadati</taxon>
        <taxon>Bacteroidota</taxon>
        <taxon>Cytophagia</taxon>
        <taxon>Cytophagales</taxon>
        <taxon>Hymenobacteraceae</taxon>
        <taxon>Hymenobacter</taxon>
    </lineage>
</organism>
<evidence type="ECO:0000259" key="2">
    <source>
        <dbReference type="Pfam" id="PF18962"/>
    </source>
</evidence>
<dbReference type="NCBIfam" id="TIGR04183">
    <property type="entry name" value="Por_Secre_tail"/>
    <property type="match status" value="1"/>
</dbReference>
<dbReference type="RefSeq" id="WP_345237188.1">
    <property type="nucleotide sequence ID" value="NZ_BAABGZ010000069.1"/>
</dbReference>